<dbReference type="EMBL" id="VIKS01000003">
    <property type="protein sequence ID" value="TQV88798.1"/>
    <property type="molecule type" value="Genomic_DNA"/>
</dbReference>
<sequence length="212" mass="24125">MLNLQRILKLTGFVSLFLLVSCNNMQNVEQHSAESSEVVRKSMAGLKNATPITQLNIIQQFANNTSVFPVFLLETQQKNEQIEWAGASKIVKPVTDASFMDKMIRIHATNLNETGHIGKKNLAGRLNSTVDTWYQVGELHFIANDYDLKIASSQGQNINLDEYQDFISSNRTTKINDFFLNSTGFGSEVNRVFLTKLLTDRDDRKYAYQFQF</sequence>
<reference evidence="1 2" key="1">
    <citation type="submission" date="2019-07" db="EMBL/GenBank/DDBJ databases">
        <title>Draft genome for Aliikangiella sp. M105.</title>
        <authorList>
            <person name="Wang G."/>
        </authorList>
    </citation>
    <scope>NUCLEOTIDE SEQUENCE [LARGE SCALE GENOMIC DNA]</scope>
    <source>
        <strain evidence="1 2">M105</strain>
    </source>
</reference>
<dbReference type="Proteomes" id="UP000315439">
    <property type="component" value="Unassembled WGS sequence"/>
</dbReference>
<protein>
    <submittedName>
        <fullName evidence="1">Uncharacterized protein</fullName>
    </submittedName>
</protein>
<keyword evidence="2" id="KW-1185">Reference proteome</keyword>
<comment type="caution">
    <text evidence="1">The sequence shown here is derived from an EMBL/GenBank/DDBJ whole genome shotgun (WGS) entry which is preliminary data.</text>
</comment>
<gene>
    <name evidence="1" type="ORF">FLL46_04500</name>
</gene>
<proteinExistence type="predicted"/>
<organism evidence="1 2">
    <name type="scientific">Aliikangiella coralliicola</name>
    <dbReference type="NCBI Taxonomy" id="2592383"/>
    <lineage>
        <taxon>Bacteria</taxon>
        <taxon>Pseudomonadati</taxon>
        <taxon>Pseudomonadota</taxon>
        <taxon>Gammaproteobacteria</taxon>
        <taxon>Oceanospirillales</taxon>
        <taxon>Pleioneaceae</taxon>
        <taxon>Aliikangiella</taxon>
    </lineage>
</organism>
<accession>A0A545UH60</accession>
<evidence type="ECO:0000313" key="1">
    <source>
        <dbReference type="EMBL" id="TQV88798.1"/>
    </source>
</evidence>
<dbReference type="PROSITE" id="PS51257">
    <property type="entry name" value="PROKAR_LIPOPROTEIN"/>
    <property type="match status" value="1"/>
</dbReference>
<name>A0A545UH60_9GAMM</name>
<evidence type="ECO:0000313" key="2">
    <source>
        <dbReference type="Proteomes" id="UP000315439"/>
    </source>
</evidence>
<dbReference type="RefSeq" id="WP_142892278.1">
    <property type="nucleotide sequence ID" value="NZ_ML660161.1"/>
</dbReference>
<dbReference type="AlphaFoldDB" id="A0A545UH60"/>